<dbReference type="SMART" id="SM00357">
    <property type="entry name" value="CSP"/>
    <property type="match status" value="1"/>
</dbReference>
<dbReference type="InterPro" id="IPR012340">
    <property type="entry name" value="NA-bd_OB-fold"/>
</dbReference>
<evidence type="ECO:0000259" key="4">
    <source>
        <dbReference type="PROSITE" id="PS51857"/>
    </source>
</evidence>
<dbReference type="Proteomes" id="UP001501556">
    <property type="component" value="Unassembled WGS sequence"/>
</dbReference>
<organism evidence="5 6">
    <name type="scientific">Hymenobacter antarcticus</name>
    <dbReference type="NCBI Taxonomy" id="486270"/>
    <lineage>
        <taxon>Bacteria</taxon>
        <taxon>Pseudomonadati</taxon>
        <taxon>Bacteroidota</taxon>
        <taxon>Cytophagia</taxon>
        <taxon>Cytophagales</taxon>
        <taxon>Hymenobacteraceae</taxon>
        <taxon>Hymenobacter</taxon>
    </lineage>
</organism>
<evidence type="ECO:0000256" key="1">
    <source>
        <dbReference type="ARBA" id="ARBA00004496"/>
    </source>
</evidence>
<dbReference type="PIRSF" id="PIRSF002599">
    <property type="entry name" value="Cold_shock_A"/>
    <property type="match status" value="1"/>
</dbReference>
<proteinExistence type="predicted"/>
<dbReference type="Pfam" id="PF00313">
    <property type="entry name" value="CSD"/>
    <property type="match status" value="1"/>
</dbReference>
<dbReference type="Gene3D" id="2.40.50.140">
    <property type="entry name" value="Nucleic acid-binding proteins"/>
    <property type="match status" value="1"/>
</dbReference>
<dbReference type="PROSITE" id="PS00352">
    <property type="entry name" value="CSD_1"/>
    <property type="match status" value="1"/>
</dbReference>
<name>A0ABP7PVY7_9BACT</name>
<evidence type="ECO:0000313" key="5">
    <source>
        <dbReference type="EMBL" id="GAA3972249.1"/>
    </source>
</evidence>
<sequence length="66" mass="7407">MPMLTGTVKFFDDTKGFGFILADDNQEEIFVHQTGLIHEIQEGDRVQFNIKAGKKGPNAVDVTRLQ</sequence>
<dbReference type="InterPro" id="IPR011129">
    <property type="entry name" value="CSD"/>
</dbReference>
<keyword evidence="6" id="KW-1185">Reference proteome</keyword>
<reference evidence="6" key="1">
    <citation type="journal article" date="2019" name="Int. J. Syst. Evol. Microbiol.">
        <title>The Global Catalogue of Microorganisms (GCM) 10K type strain sequencing project: providing services to taxonomists for standard genome sequencing and annotation.</title>
        <authorList>
            <consortium name="The Broad Institute Genomics Platform"/>
            <consortium name="The Broad Institute Genome Sequencing Center for Infectious Disease"/>
            <person name="Wu L."/>
            <person name="Ma J."/>
        </authorList>
    </citation>
    <scope>NUCLEOTIDE SEQUENCE [LARGE SCALE GENOMIC DNA]</scope>
    <source>
        <strain evidence="6">JCM 17217</strain>
    </source>
</reference>
<accession>A0ABP7PVY7</accession>
<dbReference type="InterPro" id="IPR002059">
    <property type="entry name" value="CSP_DNA-bd"/>
</dbReference>
<dbReference type="InterPro" id="IPR019844">
    <property type="entry name" value="CSD_CS"/>
</dbReference>
<dbReference type="InterPro" id="IPR012156">
    <property type="entry name" value="Cold_shock_CspA"/>
</dbReference>
<dbReference type="EMBL" id="BAABDI010000009">
    <property type="protein sequence ID" value="GAA3972249.1"/>
    <property type="molecule type" value="Genomic_DNA"/>
</dbReference>
<keyword evidence="2" id="KW-0963">Cytoplasm</keyword>
<dbReference type="PANTHER" id="PTHR11544">
    <property type="entry name" value="COLD SHOCK DOMAIN CONTAINING PROTEINS"/>
    <property type="match status" value="1"/>
</dbReference>
<comment type="caution">
    <text evidence="5">The sequence shown here is derived from an EMBL/GenBank/DDBJ whole genome shotgun (WGS) entry which is preliminary data.</text>
</comment>
<dbReference type="CDD" id="cd04458">
    <property type="entry name" value="CSP_CDS"/>
    <property type="match status" value="1"/>
</dbReference>
<dbReference type="InterPro" id="IPR050181">
    <property type="entry name" value="Cold_shock_domain"/>
</dbReference>
<dbReference type="PRINTS" id="PR00050">
    <property type="entry name" value="COLDSHOCK"/>
</dbReference>
<gene>
    <name evidence="5" type="ORF">GCM10022407_17590</name>
</gene>
<protein>
    <submittedName>
        <fullName evidence="5">Cold-shock protein</fullName>
    </submittedName>
</protein>
<comment type="subcellular location">
    <subcellularLocation>
        <location evidence="1 3">Cytoplasm</location>
    </subcellularLocation>
</comment>
<evidence type="ECO:0000313" key="6">
    <source>
        <dbReference type="Proteomes" id="UP001501556"/>
    </source>
</evidence>
<dbReference type="SUPFAM" id="SSF50249">
    <property type="entry name" value="Nucleic acid-binding proteins"/>
    <property type="match status" value="1"/>
</dbReference>
<dbReference type="PROSITE" id="PS51857">
    <property type="entry name" value="CSD_2"/>
    <property type="match status" value="1"/>
</dbReference>
<evidence type="ECO:0000256" key="2">
    <source>
        <dbReference type="ARBA" id="ARBA00022490"/>
    </source>
</evidence>
<feature type="domain" description="CSD" evidence="4">
    <location>
        <begin position="3"/>
        <end position="64"/>
    </location>
</feature>
<evidence type="ECO:0000256" key="3">
    <source>
        <dbReference type="RuleBase" id="RU000408"/>
    </source>
</evidence>